<feature type="compositionally biased region" description="Polar residues" evidence="1">
    <location>
        <begin position="79"/>
        <end position="89"/>
    </location>
</feature>
<feature type="compositionally biased region" description="Basic and acidic residues" evidence="1">
    <location>
        <begin position="285"/>
        <end position="298"/>
    </location>
</feature>
<dbReference type="CDD" id="cd22980">
    <property type="entry name" value="DD_VEST1"/>
    <property type="match status" value="1"/>
</dbReference>
<feature type="compositionally biased region" description="Basic and acidic residues" evidence="1">
    <location>
        <begin position="63"/>
        <end position="78"/>
    </location>
</feature>
<evidence type="ECO:0000313" key="3">
    <source>
        <dbReference type="Proteomes" id="UP000005408"/>
    </source>
</evidence>
<feature type="region of interest" description="Disordered" evidence="1">
    <location>
        <begin position="381"/>
        <end position="534"/>
    </location>
</feature>
<reference evidence="2" key="1">
    <citation type="submission" date="2022-08" db="UniProtKB">
        <authorList>
            <consortium name="EnsemblMetazoa"/>
        </authorList>
    </citation>
    <scope>IDENTIFICATION</scope>
    <source>
        <strain evidence="2">05x7-T-G4-1.051#20</strain>
    </source>
</reference>
<sequence>MASPQKMQQYMDRHRIGPLFENLMNKVLHDQPDDPLIYLIKALHKKAGLEMPRDLRPSGVRRGSPERMVRSKSPEMSKKPSQTWGSSTMDVERSYDKPWLSSSKKVKAKSEDFSASKQASPHPSPQKSALRKGGSRPPSLPPRSYKPPFSPDLNKLQEVLHIEQKPITPGRKQPKQPWNVDTKVGKTSFDDLFDEHPEETKVVTKKKEGTTDARQTWGSMGLGEDGEVFTSGAYRGPRTHLSDDDPLAGELMNSKSDDTEETEDTNVVSSGHVRGRRVDAKKHRKELEKLIKESDQKAGDSGYDDGLEEEDDAIELLEDANDLLNEGVTKVPKSGYKLSRLLQQRQEDANIKLNINLYAGAEPAESYVGDVNYKSSKIDDLFDSDEERPATGMSGFRSSPGDSDEEFESVSQVTGPRRPVWNVGEDSDGDIFYPRNSKTSPDLPLSRKSVSISERRNLNQTAPERFEPSPLQSLDSVHGRGVPSKTWNPTAQSMQSVESVRSTSGGWQIPRYDSETEFSEFGDQSARNRPPRAY</sequence>
<protein>
    <submittedName>
        <fullName evidence="2">Uncharacterized protein</fullName>
    </submittedName>
</protein>
<name>A0A8W8MKH0_MAGGI</name>
<accession>A0A8W8MKH0</accession>
<feature type="compositionally biased region" description="Polar residues" evidence="1">
    <location>
        <begin position="485"/>
        <end position="506"/>
    </location>
</feature>
<dbReference type="InterPro" id="IPR040687">
    <property type="entry name" value="DUF5586"/>
</dbReference>
<feature type="compositionally biased region" description="Polar residues" evidence="1">
    <location>
        <begin position="448"/>
        <end position="462"/>
    </location>
</feature>
<dbReference type="SUPFAM" id="SSF47391">
    <property type="entry name" value="Dimerization-anchoring domain of cAMP-dependent PK regulatory subunit"/>
    <property type="match status" value="1"/>
</dbReference>
<dbReference type="PANTHER" id="PTHR32000:SF3">
    <property type="entry name" value="RIKEN CDNA A830018L16 GENE"/>
    <property type="match status" value="1"/>
</dbReference>
<feature type="compositionally biased region" description="Polar residues" evidence="1">
    <location>
        <begin position="115"/>
        <end position="127"/>
    </location>
</feature>
<dbReference type="PANTHER" id="PTHR32000">
    <property type="entry name" value="SIMILAR TO HYPOTHETICAL PROTEIN"/>
    <property type="match status" value="1"/>
</dbReference>
<keyword evidence="3" id="KW-1185">Reference proteome</keyword>
<feature type="region of interest" description="Disordered" evidence="1">
    <location>
        <begin position="51"/>
        <end position="307"/>
    </location>
</feature>
<proteinExistence type="predicted"/>
<dbReference type="EnsemblMetazoa" id="G34771.2">
    <property type="protein sequence ID" value="G34771.2:cds"/>
    <property type="gene ID" value="G34771"/>
</dbReference>
<feature type="compositionally biased region" description="Basic and acidic residues" evidence="1">
    <location>
        <begin position="194"/>
        <end position="211"/>
    </location>
</feature>
<feature type="compositionally biased region" description="Pro residues" evidence="1">
    <location>
        <begin position="138"/>
        <end position="150"/>
    </location>
</feature>
<dbReference type="Proteomes" id="UP000005408">
    <property type="component" value="Unassembled WGS sequence"/>
</dbReference>
<dbReference type="AlphaFoldDB" id="A0A8W8MKH0"/>
<feature type="compositionally biased region" description="Basic residues" evidence="1">
    <location>
        <begin position="273"/>
        <end position="284"/>
    </location>
</feature>
<evidence type="ECO:0000256" key="1">
    <source>
        <dbReference type="SAM" id="MobiDB-lite"/>
    </source>
</evidence>
<dbReference type="Pfam" id="PF17824">
    <property type="entry name" value="DUF5586"/>
    <property type="match status" value="2"/>
</dbReference>
<evidence type="ECO:0000313" key="2">
    <source>
        <dbReference type="EnsemblMetazoa" id="G34771.2:cds"/>
    </source>
</evidence>
<organism evidence="2 3">
    <name type="scientific">Magallana gigas</name>
    <name type="common">Pacific oyster</name>
    <name type="synonym">Crassostrea gigas</name>
    <dbReference type="NCBI Taxonomy" id="29159"/>
    <lineage>
        <taxon>Eukaryota</taxon>
        <taxon>Metazoa</taxon>
        <taxon>Spiralia</taxon>
        <taxon>Lophotrochozoa</taxon>
        <taxon>Mollusca</taxon>
        <taxon>Bivalvia</taxon>
        <taxon>Autobranchia</taxon>
        <taxon>Pteriomorphia</taxon>
        <taxon>Ostreida</taxon>
        <taxon>Ostreoidea</taxon>
        <taxon>Ostreidae</taxon>
        <taxon>Magallana</taxon>
    </lineage>
</organism>